<dbReference type="GO" id="GO:0004180">
    <property type="term" value="F:carboxypeptidase activity"/>
    <property type="evidence" value="ECO:0007669"/>
    <property type="project" value="UniProtKB-KW"/>
</dbReference>
<dbReference type="PANTHER" id="PTHR21581:SF26">
    <property type="entry name" value="D-ALANYL-D-ALANINE ENDOPEPTIDASE"/>
    <property type="match status" value="1"/>
</dbReference>
<dbReference type="Pfam" id="PF00768">
    <property type="entry name" value="Peptidase_S11"/>
    <property type="match status" value="1"/>
</dbReference>
<accession>A0ABW4JKK7</accession>
<dbReference type="SUPFAM" id="SSF56601">
    <property type="entry name" value="beta-lactamase/transpeptidase-like"/>
    <property type="match status" value="1"/>
</dbReference>
<comment type="caution">
    <text evidence="9">The sequence shown here is derived from an EMBL/GenBank/DDBJ whole genome shotgun (WGS) entry which is preliminary data.</text>
</comment>
<keyword evidence="3 9" id="KW-0378">Hydrolase</keyword>
<dbReference type="PANTHER" id="PTHR21581">
    <property type="entry name" value="D-ALANYL-D-ALANINE CARBOXYPEPTIDASE"/>
    <property type="match status" value="1"/>
</dbReference>
<evidence type="ECO:0000256" key="7">
    <source>
        <dbReference type="RuleBase" id="RU004016"/>
    </source>
</evidence>
<keyword evidence="9" id="KW-0121">Carboxypeptidase</keyword>
<dbReference type="InterPro" id="IPR012338">
    <property type="entry name" value="Beta-lactam/transpept-like"/>
</dbReference>
<dbReference type="Proteomes" id="UP001597079">
    <property type="component" value="Unassembled WGS sequence"/>
</dbReference>
<reference evidence="10" key="1">
    <citation type="journal article" date="2019" name="Int. J. Syst. Evol. Microbiol.">
        <title>The Global Catalogue of Microorganisms (GCM) 10K type strain sequencing project: providing services to taxonomists for standard genome sequencing and annotation.</title>
        <authorList>
            <consortium name="The Broad Institute Genomics Platform"/>
            <consortium name="The Broad Institute Genome Sequencing Center for Infectious Disease"/>
            <person name="Wu L."/>
            <person name="Ma J."/>
        </authorList>
    </citation>
    <scope>NUCLEOTIDE SEQUENCE [LARGE SCALE GENOMIC DNA]</scope>
    <source>
        <strain evidence="10">CGMCC 1.12286</strain>
    </source>
</reference>
<dbReference type="RefSeq" id="WP_377945003.1">
    <property type="nucleotide sequence ID" value="NZ_JBHUCX010000083.1"/>
</dbReference>
<keyword evidence="4" id="KW-0133">Cell shape</keyword>
<evidence type="ECO:0000256" key="1">
    <source>
        <dbReference type="ARBA" id="ARBA00007164"/>
    </source>
</evidence>
<evidence type="ECO:0000259" key="8">
    <source>
        <dbReference type="Pfam" id="PF00768"/>
    </source>
</evidence>
<evidence type="ECO:0000256" key="5">
    <source>
        <dbReference type="ARBA" id="ARBA00022984"/>
    </source>
</evidence>
<evidence type="ECO:0000256" key="6">
    <source>
        <dbReference type="ARBA" id="ARBA00023316"/>
    </source>
</evidence>
<dbReference type="PRINTS" id="PR00725">
    <property type="entry name" value="DADACBPTASE1"/>
</dbReference>
<name>A0ABW4JKK7_9BACL</name>
<organism evidence="9 10">
    <name type="scientific">Alicyclobacillus fodiniaquatilis</name>
    <dbReference type="NCBI Taxonomy" id="1661150"/>
    <lineage>
        <taxon>Bacteria</taxon>
        <taxon>Bacillati</taxon>
        <taxon>Bacillota</taxon>
        <taxon>Bacilli</taxon>
        <taxon>Bacillales</taxon>
        <taxon>Alicyclobacillaceae</taxon>
        <taxon>Alicyclobacillus</taxon>
    </lineage>
</organism>
<gene>
    <name evidence="9" type="ORF">ACFSB2_19570</name>
</gene>
<keyword evidence="10" id="KW-1185">Reference proteome</keyword>
<comment type="similarity">
    <text evidence="1 7">Belongs to the peptidase S11 family.</text>
</comment>
<evidence type="ECO:0000313" key="10">
    <source>
        <dbReference type="Proteomes" id="UP001597079"/>
    </source>
</evidence>
<feature type="domain" description="Peptidase S11 D-alanyl-D-alanine carboxypeptidase A N-terminal" evidence="8">
    <location>
        <begin position="42"/>
        <end position="265"/>
    </location>
</feature>
<sequence>MQIARQFKRRWRIFAQSFSALVVIIGVTLSGVATAGARETGDEPYVNAKAAVVYDVTTKKTLYDKQGDTAMYPASTTKLMTAILLVKNLQPDDPVYIGTEAAHQPRVRLGVKPGTTIPADDALCALLMKSANDIAYGVAETVGGSQEGFARMMNVEARKLGCTHTEFVTPNGLHAEDHATSAMDIAYIMAEAIKHPRIVDAMQTKSHMVDGKTVNNTNRLLYSQGNAIGEYIGGKTGFTSKAMYCLATAVRQHGHVLISVVLGAPRKTYMYSETIRLLTWANQYTEPGEDEHMDKEETVPGQD</sequence>
<dbReference type="EC" id="3.4.-.-" evidence="9"/>
<proteinExistence type="inferred from homology"/>
<protein>
    <submittedName>
        <fullName evidence="9">D-alanyl-D-alanine carboxypeptidase family protein</fullName>
        <ecNumber evidence="9">3.4.-.-</ecNumber>
    </submittedName>
</protein>
<keyword evidence="6" id="KW-0961">Cell wall biogenesis/degradation</keyword>
<dbReference type="InterPro" id="IPR018044">
    <property type="entry name" value="Peptidase_S11"/>
</dbReference>
<evidence type="ECO:0000256" key="4">
    <source>
        <dbReference type="ARBA" id="ARBA00022960"/>
    </source>
</evidence>
<evidence type="ECO:0000256" key="2">
    <source>
        <dbReference type="ARBA" id="ARBA00022729"/>
    </source>
</evidence>
<keyword evidence="2" id="KW-0732">Signal</keyword>
<evidence type="ECO:0000256" key="3">
    <source>
        <dbReference type="ARBA" id="ARBA00022801"/>
    </source>
</evidence>
<dbReference type="EMBL" id="JBHUCX010000083">
    <property type="protein sequence ID" value="MFD1676876.1"/>
    <property type="molecule type" value="Genomic_DNA"/>
</dbReference>
<evidence type="ECO:0000313" key="9">
    <source>
        <dbReference type="EMBL" id="MFD1676876.1"/>
    </source>
</evidence>
<keyword evidence="5" id="KW-0573">Peptidoglycan synthesis</keyword>
<dbReference type="Gene3D" id="3.40.710.10">
    <property type="entry name" value="DD-peptidase/beta-lactamase superfamily"/>
    <property type="match status" value="1"/>
</dbReference>
<keyword evidence="9" id="KW-0645">Protease</keyword>
<dbReference type="InterPro" id="IPR001967">
    <property type="entry name" value="Peptidase_S11_N"/>
</dbReference>